<dbReference type="InterPro" id="IPR039182">
    <property type="entry name" value="Pop1"/>
</dbReference>
<evidence type="ECO:0000256" key="1">
    <source>
        <dbReference type="ARBA" id="ARBA00004123"/>
    </source>
</evidence>
<name>A0A5C3N633_9AGAM</name>
<reference evidence="8 9" key="1">
    <citation type="journal article" date="2019" name="Nat. Ecol. Evol.">
        <title>Megaphylogeny resolves global patterns of mushroom evolution.</title>
        <authorList>
            <person name="Varga T."/>
            <person name="Krizsan K."/>
            <person name="Foldi C."/>
            <person name="Dima B."/>
            <person name="Sanchez-Garcia M."/>
            <person name="Sanchez-Ramirez S."/>
            <person name="Szollosi G.J."/>
            <person name="Szarkandi J.G."/>
            <person name="Papp V."/>
            <person name="Albert L."/>
            <person name="Andreopoulos W."/>
            <person name="Angelini C."/>
            <person name="Antonin V."/>
            <person name="Barry K.W."/>
            <person name="Bougher N.L."/>
            <person name="Buchanan P."/>
            <person name="Buyck B."/>
            <person name="Bense V."/>
            <person name="Catcheside P."/>
            <person name="Chovatia M."/>
            <person name="Cooper J."/>
            <person name="Damon W."/>
            <person name="Desjardin D."/>
            <person name="Finy P."/>
            <person name="Geml J."/>
            <person name="Haridas S."/>
            <person name="Hughes K."/>
            <person name="Justo A."/>
            <person name="Karasinski D."/>
            <person name="Kautmanova I."/>
            <person name="Kiss B."/>
            <person name="Kocsube S."/>
            <person name="Kotiranta H."/>
            <person name="LaButti K.M."/>
            <person name="Lechner B.E."/>
            <person name="Liimatainen K."/>
            <person name="Lipzen A."/>
            <person name="Lukacs Z."/>
            <person name="Mihaltcheva S."/>
            <person name="Morgado L.N."/>
            <person name="Niskanen T."/>
            <person name="Noordeloos M.E."/>
            <person name="Ohm R.A."/>
            <person name="Ortiz-Santana B."/>
            <person name="Ovrebo C."/>
            <person name="Racz N."/>
            <person name="Riley R."/>
            <person name="Savchenko A."/>
            <person name="Shiryaev A."/>
            <person name="Soop K."/>
            <person name="Spirin V."/>
            <person name="Szebenyi C."/>
            <person name="Tomsovsky M."/>
            <person name="Tulloss R.E."/>
            <person name="Uehling J."/>
            <person name="Grigoriev I.V."/>
            <person name="Vagvolgyi C."/>
            <person name="Papp T."/>
            <person name="Martin F.M."/>
            <person name="Miettinen O."/>
            <person name="Hibbett D.S."/>
            <person name="Nagy L.G."/>
        </authorList>
    </citation>
    <scope>NUCLEOTIDE SEQUENCE [LARGE SCALE GENOMIC DNA]</scope>
    <source>
        <strain evidence="8 9">OMC1185</strain>
    </source>
</reference>
<dbReference type="GO" id="GO:0000172">
    <property type="term" value="C:ribonuclease MRP complex"/>
    <property type="evidence" value="ECO:0007669"/>
    <property type="project" value="InterPro"/>
</dbReference>
<keyword evidence="3" id="KW-0539">Nucleus</keyword>
<feature type="region of interest" description="Disordered" evidence="4">
    <location>
        <begin position="119"/>
        <end position="143"/>
    </location>
</feature>
<dbReference type="Pfam" id="PF22770">
    <property type="entry name" value="POP1_C"/>
    <property type="match status" value="1"/>
</dbReference>
<feature type="domain" description="POP1 C-terminal" evidence="7">
    <location>
        <begin position="779"/>
        <end position="843"/>
    </location>
</feature>
<accession>A0A5C3N633</accession>
<dbReference type="Pfam" id="PF08170">
    <property type="entry name" value="POPLD"/>
    <property type="match status" value="1"/>
</dbReference>
<comment type="subcellular location">
    <subcellularLocation>
        <location evidence="1">Nucleus</location>
    </subcellularLocation>
</comment>
<dbReference type="InterPro" id="IPR055079">
    <property type="entry name" value="POP1_C"/>
</dbReference>
<dbReference type="InterPro" id="IPR012590">
    <property type="entry name" value="POPLD_dom"/>
</dbReference>
<organism evidence="8 9">
    <name type="scientific">Heliocybe sulcata</name>
    <dbReference type="NCBI Taxonomy" id="5364"/>
    <lineage>
        <taxon>Eukaryota</taxon>
        <taxon>Fungi</taxon>
        <taxon>Dikarya</taxon>
        <taxon>Basidiomycota</taxon>
        <taxon>Agaricomycotina</taxon>
        <taxon>Agaricomycetes</taxon>
        <taxon>Gloeophyllales</taxon>
        <taxon>Gloeophyllaceae</taxon>
        <taxon>Heliocybe</taxon>
    </lineage>
</organism>
<evidence type="ECO:0000259" key="6">
    <source>
        <dbReference type="Pfam" id="PF08170"/>
    </source>
</evidence>
<dbReference type="InterPro" id="IPR009723">
    <property type="entry name" value="Pop1_N"/>
</dbReference>
<evidence type="ECO:0000259" key="5">
    <source>
        <dbReference type="Pfam" id="PF06978"/>
    </source>
</evidence>
<feature type="region of interest" description="Disordered" evidence="4">
    <location>
        <begin position="1"/>
        <end position="24"/>
    </location>
</feature>
<dbReference type="OrthoDB" id="442863at2759"/>
<evidence type="ECO:0000256" key="4">
    <source>
        <dbReference type="SAM" id="MobiDB-lite"/>
    </source>
</evidence>
<evidence type="ECO:0000256" key="3">
    <source>
        <dbReference type="ARBA" id="ARBA00023242"/>
    </source>
</evidence>
<evidence type="ECO:0000259" key="7">
    <source>
        <dbReference type="Pfam" id="PF22770"/>
    </source>
</evidence>
<gene>
    <name evidence="8" type="ORF">OE88DRAFT_1657818</name>
</gene>
<feature type="region of interest" description="Disordered" evidence="4">
    <location>
        <begin position="277"/>
        <end position="307"/>
    </location>
</feature>
<feature type="domain" description="Pop1 N-terminal" evidence="5">
    <location>
        <begin position="145"/>
        <end position="215"/>
    </location>
</feature>
<dbReference type="PANTHER" id="PTHR22731:SF3">
    <property type="entry name" value="RIBONUCLEASES P_MRP PROTEIN SUBUNIT POP1"/>
    <property type="match status" value="1"/>
</dbReference>
<protein>
    <submittedName>
        <fullName evidence="8">POP1-domain-containing protein</fullName>
    </submittedName>
</protein>
<feature type="domain" description="POPLD" evidence="6">
    <location>
        <begin position="535"/>
        <end position="626"/>
    </location>
</feature>
<evidence type="ECO:0000313" key="8">
    <source>
        <dbReference type="EMBL" id="TFK52515.1"/>
    </source>
</evidence>
<dbReference type="Pfam" id="PF06978">
    <property type="entry name" value="POP1_N"/>
    <property type="match status" value="1"/>
</dbReference>
<evidence type="ECO:0000313" key="9">
    <source>
        <dbReference type="Proteomes" id="UP000305948"/>
    </source>
</evidence>
<evidence type="ECO:0000256" key="2">
    <source>
        <dbReference type="ARBA" id="ARBA00022694"/>
    </source>
</evidence>
<keyword evidence="2" id="KW-0819">tRNA processing</keyword>
<dbReference type="SUPFAM" id="SSF103025">
    <property type="entry name" value="Folate-binding domain"/>
    <property type="match status" value="1"/>
</dbReference>
<dbReference type="EMBL" id="ML213509">
    <property type="protein sequence ID" value="TFK52515.1"/>
    <property type="molecule type" value="Genomic_DNA"/>
</dbReference>
<dbReference type="GO" id="GO:0005655">
    <property type="term" value="C:nucleolar ribonuclease P complex"/>
    <property type="evidence" value="ECO:0007669"/>
    <property type="project" value="InterPro"/>
</dbReference>
<dbReference type="STRING" id="5364.A0A5C3N633"/>
<sequence length="848" mass="95125">MPPKRPNEDEVTATQRKRQKMDAARTIAVQPVSGSSRENAVAGSSRVTFAKSMAGLPSTIDVERFAEARAFEINAMEQSMKDIKEAKTTRVWQGLPRQLRRRAASHDVRRVPARLREKARAEMDTARRKALGRSKPKRGKEKRITRTESFLRRQRDKTWLETHIWHAKRMHMENSWGYRLAVRPTEKSFRPSHRASVHGAILHDASYFGLIEIQAQEDDIKALLDRFCDPQGPSPGSKRYTTGARVLETHAYEPGTFPYDLLGPVMVMWRPPISNAANTRTTDASDIDPIQGRGKGKGKAKTQEPTQTGPLLRTAWVRCHPSIFENVHSALISSASSVLDAHKKAGSNDREIRIHDLREHVNVFEIIGPKSSQVIKGALRPVNEDKRDEFKKFWTSLTDLQSAGSVPRGMAIGFKVYDPRLSFPPKNAKIRVDKDGLPSLSNATMTFPTSVLAQSEIWEENVRHALRKPKYKTKDIDERKSKNLVPGTSLSPERQDDRIPVLLIQRSLEKPPLIAESSSSSSLRLDDSFDSGLHGWTLIIPSGWAMAFWMSLTHSGTRVAGQRERQTQAFEAGVAYFPRDFPFTSSYERQTDAAAAREKEEWERKPPAKRINHDALGTRSPWKPDWSVVLGLQAAPAPAVDADMSDDLVPTQREQPAATNTDAKPWLLCGPEVLNIVNRAFSMLNPSAGFLEEVKRLRMKRNLNPIWNGVTADVLWKGALIRIRVTIVGRGSPEDRAMIYPAEDAELKEWIKMRTTKQGWAGDIDIGGEETQLGHTVPPSDAIIGYVTTGHYSLSRGQGFAIGAMPLTRVQELKQQTDRLRLGSSLYAKVRDRGDTVCRLIRVEILGS</sequence>
<proteinExistence type="predicted"/>
<dbReference type="AlphaFoldDB" id="A0A5C3N633"/>
<keyword evidence="9" id="KW-1185">Reference proteome</keyword>
<dbReference type="Proteomes" id="UP000305948">
    <property type="component" value="Unassembled WGS sequence"/>
</dbReference>
<dbReference type="GO" id="GO:0001682">
    <property type="term" value="P:tRNA 5'-leader removal"/>
    <property type="evidence" value="ECO:0007669"/>
    <property type="project" value="InterPro"/>
</dbReference>
<feature type="compositionally biased region" description="Basic residues" evidence="4">
    <location>
        <begin position="128"/>
        <end position="141"/>
    </location>
</feature>
<dbReference type="PANTHER" id="PTHR22731">
    <property type="entry name" value="RIBONUCLEASES P/MRP PROTEIN SUBUNIT POP1"/>
    <property type="match status" value="1"/>
</dbReference>